<dbReference type="GO" id="GO:0004674">
    <property type="term" value="F:protein serine/threonine kinase activity"/>
    <property type="evidence" value="ECO:0007669"/>
    <property type="project" value="UniProtKB-KW"/>
</dbReference>
<dbReference type="PROSITE" id="PS00107">
    <property type="entry name" value="PROTEIN_KINASE_ATP"/>
    <property type="match status" value="1"/>
</dbReference>
<feature type="compositionally biased region" description="Low complexity" evidence="6">
    <location>
        <begin position="301"/>
        <end position="316"/>
    </location>
</feature>
<dbReference type="Ensembl" id="ENSMMST00000020476.1">
    <property type="protein sequence ID" value="ENSMMSP00000018540.1"/>
    <property type="gene ID" value="ENSMMSG00000014027.1"/>
</dbReference>
<evidence type="ECO:0000256" key="6">
    <source>
        <dbReference type="SAM" id="MobiDB-lite"/>
    </source>
</evidence>
<dbReference type="AlphaFoldDB" id="A0A8C6DPN3"/>
<evidence type="ECO:0000256" key="4">
    <source>
        <dbReference type="PROSITE-ProRule" id="PRU10141"/>
    </source>
</evidence>
<comment type="similarity">
    <text evidence="5">Belongs to the protein kinase superfamily.</text>
</comment>
<evidence type="ECO:0000259" key="7">
    <source>
        <dbReference type="PROSITE" id="PS50011"/>
    </source>
</evidence>
<dbReference type="Gene3D" id="1.10.510.10">
    <property type="entry name" value="Transferase(Phosphotransferase) domain 1"/>
    <property type="match status" value="1"/>
</dbReference>
<protein>
    <recommendedName>
        <fullName evidence="1">non-specific serine/threonine protein kinase</fullName>
        <ecNumber evidence="1">2.7.11.1</ecNumber>
    </recommendedName>
</protein>
<keyword evidence="2 4" id="KW-0547">Nucleotide-binding</keyword>
<dbReference type="PANTHER" id="PTHR11909">
    <property type="entry name" value="CASEIN KINASE-RELATED"/>
    <property type="match status" value="1"/>
</dbReference>
<dbReference type="SUPFAM" id="SSF56112">
    <property type="entry name" value="Protein kinase-like (PK-like)"/>
    <property type="match status" value="1"/>
</dbReference>
<evidence type="ECO:0000256" key="5">
    <source>
        <dbReference type="RuleBase" id="RU000304"/>
    </source>
</evidence>
<dbReference type="InterPro" id="IPR008271">
    <property type="entry name" value="Ser/Thr_kinase_AS"/>
</dbReference>
<evidence type="ECO:0000256" key="1">
    <source>
        <dbReference type="ARBA" id="ARBA00012513"/>
    </source>
</evidence>
<name>A0A8C6DPN3_MOSMO</name>
<feature type="binding site" evidence="4">
    <location>
        <position position="38"/>
    </location>
    <ligand>
        <name>ATP</name>
        <dbReference type="ChEBI" id="CHEBI:30616"/>
    </ligand>
</feature>
<dbReference type="GO" id="GO:0005524">
    <property type="term" value="F:ATP binding"/>
    <property type="evidence" value="ECO:0007669"/>
    <property type="project" value="UniProtKB-UniRule"/>
</dbReference>
<keyword evidence="9" id="KW-1185">Reference proteome</keyword>
<accession>A0A8C6DPN3</accession>
<organism evidence="8 9">
    <name type="scientific">Moschus moschiferus</name>
    <name type="common">Siberian musk deer</name>
    <name type="synonym">Moschus sibiricus</name>
    <dbReference type="NCBI Taxonomy" id="68415"/>
    <lineage>
        <taxon>Eukaryota</taxon>
        <taxon>Metazoa</taxon>
        <taxon>Chordata</taxon>
        <taxon>Craniata</taxon>
        <taxon>Vertebrata</taxon>
        <taxon>Euteleostomi</taxon>
        <taxon>Mammalia</taxon>
        <taxon>Eutheria</taxon>
        <taxon>Laurasiatheria</taxon>
        <taxon>Artiodactyla</taxon>
        <taxon>Ruminantia</taxon>
        <taxon>Pecora</taxon>
        <taxon>Moschidae</taxon>
        <taxon>Moschus</taxon>
    </lineage>
</organism>
<dbReference type="CDD" id="cd14016">
    <property type="entry name" value="STKc_CK1"/>
    <property type="match status" value="1"/>
</dbReference>
<dbReference type="InterPro" id="IPR017441">
    <property type="entry name" value="Protein_kinase_ATP_BS"/>
</dbReference>
<dbReference type="SMART" id="SM00220">
    <property type="entry name" value="S_TKc"/>
    <property type="match status" value="1"/>
</dbReference>
<keyword evidence="5" id="KW-0808">Transferase</keyword>
<dbReference type="Proteomes" id="UP000694544">
    <property type="component" value="Unplaced"/>
</dbReference>
<dbReference type="GeneTree" id="ENSGT00940000153700"/>
<keyword evidence="5" id="KW-0723">Serine/threonine-protein kinase</keyword>
<feature type="domain" description="Protein kinase" evidence="7">
    <location>
        <begin position="9"/>
        <end position="274"/>
    </location>
</feature>
<dbReference type="PROSITE" id="PS50011">
    <property type="entry name" value="PROTEIN_KINASE_DOM"/>
    <property type="match status" value="1"/>
</dbReference>
<reference evidence="8" key="2">
    <citation type="submission" date="2025-09" db="UniProtKB">
        <authorList>
            <consortium name="Ensembl"/>
        </authorList>
    </citation>
    <scope>IDENTIFICATION</scope>
</reference>
<evidence type="ECO:0000313" key="8">
    <source>
        <dbReference type="Ensembl" id="ENSMMSP00000018540.1"/>
    </source>
</evidence>
<dbReference type="InterPro" id="IPR050235">
    <property type="entry name" value="CK1_Ser-Thr_kinase"/>
</dbReference>
<dbReference type="InterPro" id="IPR000719">
    <property type="entry name" value="Prot_kinase_dom"/>
</dbReference>
<dbReference type="PROSITE" id="PS00108">
    <property type="entry name" value="PROTEIN_KINASE_ST"/>
    <property type="match status" value="1"/>
</dbReference>
<sequence>MSLRMARRYKLVREIGSGSFGDVYLAIDLTNQEKVAVKLESQNARHPRLVHEKKLYNSLQGGVGIPQIRWYGQEMDYNVLVMDLLGPSLEDLFNFCSRRFTMKTVLMLADQMISRIEYVHSQNMIHRDIKPGNFVMGPGQECKELFLIDFGLAKKYRDKKTGQHIPYRYGKSFTGTPAFASISAHLGMEQCRRDDMESLGFVLMYFIRASLPWQELKATTTKQTCEKISEMKMSTSVDVLCDGFPVEFAMYFKHCRRLSFEEAPDYMYLRHLFRLLLRKMNYQHDYAFDWIVLKQKTEQQAASSSGQGQQAQPPKASKLRKPKIPVVDHMKNCACLPVLEITASETPVLWPPRATS</sequence>
<evidence type="ECO:0000256" key="3">
    <source>
        <dbReference type="ARBA" id="ARBA00022840"/>
    </source>
</evidence>
<dbReference type="Pfam" id="PF00069">
    <property type="entry name" value="Pkinase"/>
    <property type="match status" value="1"/>
</dbReference>
<evidence type="ECO:0000256" key="2">
    <source>
        <dbReference type="ARBA" id="ARBA00022741"/>
    </source>
</evidence>
<reference evidence="8" key="1">
    <citation type="submission" date="2025-08" db="UniProtKB">
        <authorList>
            <consortium name="Ensembl"/>
        </authorList>
    </citation>
    <scope>IDENTIFICATION</scope>
</reference>
<feature type="region of interest" description="Disordered" evidence="6">
    <location>
        <begin position="301"/>
        <end position="321"/>
    </location>
</feature>
<evidence type="ECO:0000313" key="9">
    <source>
        <dbReference type="Proteomes" id="UP000694544"/>
    </source>
</evidence>
<dbReference type="InterPro" id="IPR011009">
    <property type="entry name" value="Kinase-like_dom_sf"/>
</dbReference>
<proteinExistence type="inferred from homology"/>
<keyword evidence="5" id="KW-0418">Kinase</keyword>
<keyword evidence="3 4" id="KW-0067">ATP-binding</keyword>
<dbReference type="EC" id="2.7.11.1" evidence="1"/>